<dbReference type="RefSeq" id="WP_021286702.1">
    <property type="nucleotide sequence ID" value="NZ_AUPZ01000002.1"/>
</dbReference>
<gene>
    <name evidence="2" type="ORF">M947_02105</name>
</gene>
<keyword evidence="2" id="KW-0418">Kinase</keyword>
<keyword evidence="3" id="KW-1185">Reference proteome</keyword>
<evidence type="ECO:0000313" key="2">
    <source>
        <dbReference type="EMBL" id="EQB40622.1"/>
    </source>
</evidence>
<comment type="caution">
    <text evidence="2">The sequence shown here is derived from an EMBL/GenBank/DDBJ whole genome shotgun (WGS) entry which is preliminary data.</text>
</comment>
<dbReference type="InterPro" id="IPR004879">
    <property type="entry name" value="Ssp411-like_TRX"/>
</dbReference>
<dbReference type="InterPro" id="IPR008928">
    <property type="entry name" value="6-hairpin_glycosidase_sf"/>
</dbReference>
<dbReference type="AlphaFoldDB" id="T0JU67"/>
<organism evidence="2 3">
    <name type="scientific">Sulfurimonas hongkongensis</name>
    <dbReference type="NCBI Taxonomy" id="1172190"/>
    <lineage>
        <taxon>Bacteria</taxon>
        <taxon>Pseudomonadati</taxon>
        <taxon>Campylobacterota</taxon>
        <taxon>Epsilonproteobacteria</taxon>
        <taxon>Campylobacterales</taxon>
        <taxon>Sulfurimonadaceae</taxon>
        <taxon>Sulfurimonas</taxon>
    </lineage>
</organism>
<dbReference type="OrthoDB" id="9762614at2"/>
<dbReference type="PATRIC" id="fig|1172190.3.peg.411"/>
<dbReference type="InterPro" id="IPR024705">
    <property type="entry name" value="Ssp411"/>
</dbReference>
<dbReference type="GO" id="GO:0005975">
    <property type="term" value="P:carbohydrate metabolic process"/>
    <property type="evidence" value="ECO:0007669"/>
    <property type="project" value="InterPro"/>
</dbReference>
<keyword evidence="2" id="KW-0808">Transferase</keyword>
<dbReference type="Gene3D" id="3.40.30.10">
    <property type="entry name" value="Glutaredoxin"/>
    <property type="match status" value="1"/>
</dbReference>
<evidence type="ECO:0000259" key="1">
    <source>
        <dbReference type="Pfam" id="PF03190"/>
    </source>
</evidence>
<dbReference type="PIRSF" id="PIRSF006402">
    <property type="entry name" value="UCP006402_thioredoxin"/>
    <property type="match status" value="1"/>
</dbReference>
<proteinExistence type="predicted"/>
<dbReference type="SUPFAM" id="SSF48208">
    <property type="entry name" value="Six-hairpin glycosidases"/>
    <property type="match status" value="1"/>
</dbReference>
<reference evidence="2 3" key="1">
    <citation type="submission" date="2013-07" db="EMBL/GenBank/DDBJ databases">
        <title>Sulfurimonas hongkongensis AST-10 Genome Sequencing.</title>
        <authorList>
            <person name="Cai L."/>
            <person name="Zhang T."/>
        </authorList>
    </citation>
    <scope>NUCLEOTIDE SEQUENCE [LARGE SCALE GENOMIC DNA]</scope>
    <source>
        <strain evidence="2 3">AST-10</strain>
    </source>
</reference>
<dbReference type="GO" id="GO:0016301">
    <property type="term" value="F:kinase activity"/>
    <property type="evidence" value="ECO:0007669"/>
    <property type="project" value="UniProtKB-KW"/>
</dbReference>
<protein>
    <submittedName>
        <fullName evidence="2">Thymidylate kinase</fullName>
    </submittedName>
</protein>
<dbReference type="EMBL" id="AUPZ01000002">
    <property type="protein sequence ID" value="EQB40622.1"/>
    <property type="molecule type" value="Genomic_DNA"/>
</dbReference>
<dbReference type="STRING" id="1172190.M947_02105"/>
<sequence length="644" mass="74449">MSNRLQKEDSPYLQQHKDNPVDWYPWGDEAFTRAKEENKAIFISIGYSSCHWCHVMEENVFENKECADILNEHFISIKVDREERPDIDKHYQEVYMLLNRRSGGWPTSIFCTPDNKPFFAGTYIPPHSSHSSIEGMGFIELAKLIGSKISQNDEQIFKNADEIEEFINKKEHPKEATLLKEDFAKNFIHQVKQNYETTDGGFSNAPKFPHASTLNALLVVDRLYDDKAVKAMMLHTLESMRKGGMYDLVDGGFCRYSVDDKWLVPHFEKMLYDNALLCDVYAKAYLTYKDESFLTTAKECADFWYEKMSEDDLFYSASDADSEGEEGTYFVYSYDEVYDALQNGGYKDIVPMLKEMNISKDGNFEGKNIVRFADGKIPGYFSDVKKILQDIRAKREYPFIDKKVQTSWSSMMIKALFTLGDIDEKYKQRAIKSLDALLKSMFIDSKLHHTTLIHKKPKVEAFLEDYAYLTQALIAAFGSTQNELYLIQAQRFANLALEKFYDRGSWSFSKGEFETKAEIADNTYTSSVSIMLDALLSLSTLLEDEKYSHFAFKTLEYNSYELGRRPVIYPYMLSQMLRYLKGDRVIKSNLQNLENSAKELAALNYPFVLKRATEDKDFMVCGDKSCFANTSKINKIDDIIRNSF</sequence>
<dbReference type="InterPro" id="IPR036249">
    <property type="entry name" value="Thioredoxin-like_sf"/>
</dbReference>
<dbReference type="eggNOG" id="COG1331">
    <property type="taxonomic scope" value="Bacteria"/>
</dbReference>
<feature type="domain" description="Spermatogenesis-associated protein 20-like TRX" evidence="1">
    <location>
        <begin position="3"/>
        <end position="167"/>
    </location>
</feature>
<accession>T0JU67</accession>
<dbReference type="Pfam" id="PF03190">
    <property type="entry name" value="Thioredox_DsbH"/>
    <property type="match status" value="1"/>
</dbReference>
<dbReference type="SUPFAM" id="SSF52833">
    <property type="entry name" value="Thioredoxin-like"/>
    <property type="match status" value="1"/>
</dbReference>
<name>T0JU67_9BACT</name>
<dbReference type="PANTHER" id="PTHR42899">
    <property type="entry name" value="SPERMATOGENESIS-ASSOCIATED PROTEIN 20"/>
    <property type="match status" value="1"/>
</dbReference>
<dbReference type="PANTHER" id="PTHR42899:SF1">
    <property type="entry name" value="SPERMATOGENESIS-ASSOCIATED PROTEIN 20"/>
    <property type="match status" value="1"/>
</dbReference>
<dbReference type="Proteomes" id="UP000015520">
    <property type="component" value="Unassembled WGS sequence"/>
</dbReference>
<dbReference type="CDD" id="cd02955">
    <property type="entry name" value="SSP411"/>
    <property type="match status" value="1"/>
</dbReference>
<evidence type="ECO:0000313" key="3">
    <source>
        <dbReference type="Proteomes" id="UP000015520"/>
    </source>
</evidence>